<comment type="caution">
    <text evidence="8">The sequence shown here is derived from an EMBL/GenBank/DDBJ whole genome shotgun (WGS) entry which is preliminary data.</text>
</comment>
<comment type="catalytic activity">
    <reaction evidence="5">
        <text>RX + glutathione = an S-substituted glutathione + a halide anion + H(+)</text>
        <dbReference type="Rhea" id="RHEA:16437"/>
        <dbReference type="ChEBI" id="CHEBI:15378"/>
        <dbReference type="ChEBI" id="CHEBI:16042"/>
        <dbReference type="ChEBI" id="CHEBI:17792"/>
        <dbReference type="ChEBI" id="CHEBI:57925"/>
        <dbReference type="ChEBI" id="CHEBI:90779"/>
        <dbReference type="EC" id="2.5.1.18"/>
    </reaction>
</comment>
<dbReference type="PANTHER" id="PTHR44420">
    <property type="entry name" value="GLUTATHIONE S-TRANSFERASE DHAR2-RELATED"/>
    <property type="match status" value="1"/>
</dbReference>
<evidence type="ECO:0000313" key="9">
    <source>
        <dbReference type="Proteomes" id="UP000712600"/>
    </source>
</evidence>
<evidence type="ECO:0000256" key="2">
    <source>
        <dbReference type="ARBA" id="ARBA00022679"/>
    </source>
</evidence>
<gene>
    <name evidence="8" type="ORF">F2Q69_00061078</name>
</gene>
<dbReference type="CDD" id="cd00570">
    <property type="entry name" value="GST_N_family"/>
    <property type="match status" value="1"/>
</dbReference>
<dbReference type="PROSITE" id="PS50404">
    <property type="entry name" value="GST_NTER"/>
    <property type="match status" value="1"/>
</dbReference>
<dbReference type="SUPFAM" id="SSF52833">
    <property type="entry name" value="Thioredoxin-like"/>
    <property type="match status" value="1"/>
</dbReference>
<evidence type="ECO:0000256" key="1">
    <source>
        <dbReference type="ARBA" id="ARBA00022575"/>
    </source>
</evidence>
<dbReference type="GO" id="GO:0045174">
    <property type="term" value="F:glutathione dehydrogenase (ascorbate) activity"/>
    <property type="evidence" value="ECO:0007669"/>
    <property type="project" value="UniProtKB-EC"/>
</dbReference>
<dbReference type="Pfam" id="PF13409">
    <property type="entry name" value="GST_N_2"/>
    <property type="match status" value="1"/>
</dbReference>
<dbReference type="AlphaFoldDB" id="A0A8S9RNP2"/>
<dbReference type="SUPFAM" id="SSF47616">
    <property type="entry name" value="GST C-terminal domain-like"/>
    <property type="match status" value="1"/>
</dbReference>
<feature type="domain" description="GST N-terminal" evidence="7">
    <location>
        <begin position="94"/>
        <end position="191"/>
    </location>
</feature>
<name>A0A8S9RNP2_BRACR</name>
<dbReference type="PANTHER" id="PTHR44420:SF4">
    <property type="entry name" value="F18O14.31-RELATED"/>
    <property type="match status" value="1"/>
</dbReference>
<evidence type="ECO:0000256" key="6">
    <source>
        <dbReference type="ARBA" id="ARBA00049544"/>
    </source>
</evidence>
<proteinExistence type="inferred from homology"/>
<evidence type="ECO:0000256" key="3">
    <source>
        <dbReference type="ARBA" id="ARBA00023002"/>
    </source>
</evidence>
<keyword evidence="2" id="KW-0808">Transferase</keyword>
<evidence type="ECO:0000256" key="5">
    <source>
        <dbReference type="ARBA" id="ARBA00047960"/>
    </source>
</evidence>
<dbReference type="Pfam" id="PF13410">
    <property type="entry name" value="GST_C_2"/>
    <property type="match status" value="1"/>
</dbReference>
<sequence>MLAIINVCLVGNWKLLEGHLSLIQTFRNSWIRIDGHSETDVAQMPDRRSHPISGFSGRRNITVTKGHLSMVLTCHLVIAKENLKMALEVCVKAAVGAPDVLGDCPFSQRVLLTLEEKSVPYKMHLINLSEKPKWSVTHSPDGLSFVLTGNWIRFVDINPGGKVPVLKIDGKWVPDSDVIVSLLEKKYPEPSLKTPPKFASVGSKIMSTFVAFLTTKDSSDGPLLHELQALENHLKSHDGPFIAGEKVSAVDLSLAPKLYHLEVALGHFKSWSIPGSLTHVHNYMHALFSLHSFEKTKAEEKYVIAGWAPKVHY</sequence>
<dbReference type="Proteomes" id="UP000712600">
    <property type="component" value="Unassembled WGS sequence"/>
</dbReference>
<dbReference type="GO" id="GO:0004364">
    <property type="term" value="F:glutathione transferase activity"/>
    <property type="evidence" value="ECO:0007669"/>
    <property type="project" value="UniProtKB-EC"/>
</dbReference>
<reference evidence="8" key="1">
    <citation type="submission" date="2019-12" db="EMBL/GenBank/DDBJ databases">
        <title>Genome sequencing and annotation of Brassica cretica.</title>
        <authorList>
            <person name="Studholme D.J."/>
            <person name="Sarris P."/>
        </authorList>
    </citation>
    <scope>NUCLEOTIDE SEQUENCE</scope>
    <source>
        <strain evidence="8">PFS-109/04</strain>
        <tissue evidence="8">Leaf</tissue>
    </source>
</reference>
<dbReference type="InterPro" id="IPR036282">
    <property type="entry name" value="Glutathione-S-Trfase_C_sf"/>
</dbReference>
<accession>A0A8S9RNP2</accession>
<organism evidence="8 9">
    <name type="scientific">Brassica cretica</name>
    <name type="common">Mustard</name>
    <dbReference type="NCBI Taxonomy" id="69181"/>
    <lineage>
        <taxon>Eukaryota</taxon>
        <taxon>Viridiplantae</taxon>
        <taxon>Streptophyta</taxon>
        <taxon>Embryophyta</taxon>
        <taxon>Tracheophyta</taxon>
        <taxon>Spermatophyta</taxon>
        <taxon>Magnoliopsida</taxon>
        <taxon>eudicotyledons</taxon>
        <taxon>Gunneridae</taxon>
        <taxon>Pentapetalae</taxon>
        <taxon>rosids</taxon>
        <taxon>malvids</taxon>
        <taxon>Brassicales</taxon>
        <taxon>Brassicaceae</taxon>
        <taxon>Brassiceae</taxon>
        <taxon>Brassica</taxon>
    </lineage>
</organism>
<evidence type="ECO:0000259" key="7">
    <source>
        <dbReference type="PROSITE" id="PS50404"/>
    </source>
</evidence>
<dbReference type="FunFam" id="1.20.1050.10:FF:000029">
    <property type="entry name" value="Glutathione S-transferase DHAR3, chloroplastic"/>
    <property type="match status" value="1"/>
</dbReference>
<dbReference type="GO" id="GO:0033355">
    <property type="term" value="P:ascorbate glutathione cycle"/>
    <property type="evidence" value="ECO:0007669"/>
    <property type="project" value="InterPro"/>
</dbReference>
<comment type="catalytic activity">
    <reaction evidence="6">
        <text>L-dehydroascorbate + 2 glutathione = glutathione disulfide + L-ascorbate</text>
        <dbReference type="Rhea" id="RHEA:24424"/>
        <dbReference type="ChEBI" id="CHEBI:38290"/>
        <dbReference type="ChEBI" id="CHEBI:57925"/>
        <dbReference type="ChEBI" id="CHEBI:58297"/>
        <dbReference type="ChEBI" id="CHEBI:58539"/>
        <dbReference type="EC" id="1.8.5.1"/>
    </reaction>
</comment>
<evidence type="ECO:0000313" key="8">
    <source>
        <dbReference type="EMBL" id="KAF3573932.1"/>
    </source>
</evidence>
<dbReference type="SFLD" id="SFLDS00019">
    <property type="entry name" value="Glutathione_Transferase_(cytos"/>
    <property type="match status" value="1"/>
</dbReference>
<dbReference type="EMBL" id="QGKX02000095">
    <property type="protein sequence ID" value="KAF3573932.1"/>
    <property type="molecule type" value="Genomic_DNA"/>
</dbReference>
<dbReference type="InterPro" id="IPR036249">
    <property type="entry name" value="Thioredoxin-like_sf"/>
</dbReference>
<protein>
    <recommendedName>
        <fullName evidence="7">GST N-terminal domain-containing protein</fullName>
    </recommendedName>
</protein>
<keyword evidence="3" id="KW-0560">Oxidoreductase</keyword>
<dbReference type="InterPro" id="IPR004045">
    <property type="entry name" value="Glutathione_S-Trfase_N"/>
</dbReference>
<keyword evidence="1" id="KW-0216">Detoxification</keyword>
<dbReference type="InterPro" id="IPR040079">
    <property type="entry name" value="Glutathione_S-Trfase"/>
</dbReference>
<dbReference type="Gene3D" id="3.40.30.10">
    <property type="entry name" value="Glutaredoxin"/>
    <property type="match status" value="1"/>
</dbReference>
<dbReference type="Gene3D" id="1.20.1050.10">
    <property type="match status" value="1"/>
</dbReference>
<evidence type="ECO:0000256" key="4">
    <source>
        <dbReference type="ARBA" id="ARBA00024194"/>
    </source>
</evidence>
<comment type="similarity">
    <text evidence="4">Belongs to the GST superfamily. DHAR family.</text>
</comment>
<dbReference type="InterPro" id="IPR044627">
    <property type="entry name" value="DHAR1/2/3/4"/>
</dbReference>